<comment type="caution">
    <text evidence="1">The sequence shown here is derived from an EMBL/GenBank/DDBJ whole genome shotgun (WGS) entry which is preliminary data.</text>
</comment>
<protein>
    <submittedName>
        <fullName evidence="1">Uncharacterized protein</fullName>
    </submittedName>
</protein>
<dbReference type="AlphaFoldDB" id="A0A2H9T4W3"/>
<organism evidence="1">
    <name type="scientific">invertebrate metagenome</name>
    <dbReference type="NCBI Taxonomy" id="1711999"/>
    <lineage>
        <taxon>unclassified sequences</taxon>
        <taxon>metagenomes</taxon>
        <taxon>organismal metagenomes</taxon>
    </lineage>
</organism>
<accession>A0A2H9T4W3</accession>
<gene>
    <name evidence="1" type="ORF">CI610_02813</name>
</gene>
<sequence>MNVFKRITKEGGFPVGLTSDTEAYDAWFQKQVKEALNSEDALSYSQVMDGAKDLIERKKRRA</sequence>
<name>A0A2H9T4W3_9ZZZZ</name>
<reference evidence="1" key="1">
    <citation type="journal article" date="2017" name="Appl. Environ. Microbiol.">
        <title>Molecular characterization of an Endozoicomonas-like organism causing infection in king scallop Pecten maximus L.</title>
        <authorList>
            <person name="Cano I."/>
            <person name="van Aerle R."/>
            <person name="Ross S."/>
            <person name="Verner-Jeffreys D.W."/>
            <person name="Paley R.K."/>
            <person name="Rimmer G."/>
            <person name="Ryder D."/>
            <person name="Hooper P."/>
            <person name="Stone D."/>
            <person name="Feist S.W."/>
        </authorList>
    </citation>
    <scope>NUCLEOTIDE SEQUENCE</scope>
</reference>
<dbReference type="EMBL" id="NSIT01000221">
    <property type="protein sequence ID" value="PJE78251.1"/>
    <property type="molecule type" value="Genomic_DNA"/>
</dbReference>
<proteinExistence type="predicted"/>
<evidence type="ECO:0000313" key="1">
    <source>
        <dbReference type="EMBL" id="PJE78251.1"/>
    </source>
</evidence>
<dbReference type="Gene3D" id="6.20.450.20">
    <property type="match status" value="1"/>
</dbReference>